<evidence type="ECO:0000259" key="6">
    <source>
        <dbReference type="Pfam" id="PF01957"/>
    </source>
</evidence>
<dbReference type="Pfam" id="PF01957">
    <property type="entry name" value="NfeD"/>
    <property type="match status" value="1"/>
</dbReference>
<evidence type="ECO:0000256" key="2">
    <source>
        <dbReference type="ARBA" id="ARBA00022692"/>
    </source>
</evidence>
<feature type="transmembrane region" description="Helical" evidence="5">
    <location>
        <begin position="360"/>
        <end position="381"/>
    </location>
</feature>
<dbReference type="HOGENOM" id="CLU_024619_1_0_7"/>
<feature type="transmembrane region" description="Helical" evidence="5">
    <location>
        <begin position="261"/>
        <end position="277"/>
    </location>
</feature>
<keyword evidence="9" id="KW-0645">Protease</keyword>
<evidence type="ECO:0000256" key="4">
    <source>
        <dbReference type="ARBA" id="ARBA00023136"/>
    </source>
</evidence>
<keyword evidence="10" id="KW-1185">Reference proteome</keyword>
<feature type="domain" description="NfeD1b N-terminal" evidence="8">
    <location>
        <begin position="52"/>
        <end position="212"/>
    </location>
</feature>
<dbReference type="InterPro" id="IPR012340">
    <property type="entry name" value="NA-bd_OB-fold"/>
</dbReference>
<dbReference type="Pfam" id="PF24961">
    <property type="entry name" value="NfeD_membrane"/>
    <property type="match status" value="1"/>
</dbReference>
<dbReference type="AlphaFoldDB" id="Q3A357"/>
<feature type="transmembrane region" description="Helical" evidence="5">
    <location>
        <begin position="329"/>
        <end position="348"/>
    </location>
</feature>
<proteinExistence type="predicted"/>
<dbReference type="GO" id="GO:0006508">
    <property type="term" value="P:proteolysis"/>
    <property type="evidence" value="ECO:0007669"/>
    <property type="project" value="UniProtKB-KW"/>
</dbReference>
<sequence>MVQIIDVRRFVDCLHGSCRALALLIAVGVFVGIFLLSSAESQGAVRIGAVRIAGPINPVVAEFVTQELDRINREEAVAFLLEIDTPGGLDSAMRQIIKGMLGSQIPVIVFVSPSGARAASAGALIALAADFAVMAPGTNLGAAHPVAIGGGQKPPDDVMMNKVVEDAAAYARSLAARRGRSEIWAEKMVRESASISAREALQHGVIDLIAEDRAELLKKLHGRSYRRAERSEVLLCMDATVDMASMGWRQKILNAISNPNVAYMLLMLGILGVFFEISQPGVLLPGVVGAMSLLLALFAFQTLPVNYVGILLIVLAMVLFILEVKVTSFGMLTVGGMISMTLGSLMLFEHSEPFLRLSKVVVACTVLVTSGFFLLVVYFVVRTQRRRFVSGREGMVGLVGEAVTEIHADGQVFVHGEYWKAFSAEPIAAGAAIEVVRLADNMRLEVRSAGVGPHRLDSHSTSGSDKEDCT</sequence>
<evidence type="ECO:0000313" key="10">
    <source>
        <dbReference type="Proteomes" id="UP000002534"/>
    </source>
</evidence>
<dbReference type="Pfam" id="PF25145">
    <property type="entry name" value="NfeD1b_N"/>
    <property type="match status" value="1"/>
</dbReference>
<gene>
    <name evidence="9" type="primary">nfeD</name>
    <name evidence="9" type="ordered locus">Pcar_1959</name>
</gene>
<feature type="transmembrane region" description="Helical" evidence="5">
    <location>
        <begin position="282"/>
        <end position="299"/>
    </location>
</feature>
<reference evidence="10" key="1">
    <citation type="submission" date="2005-10" db="EMBL/GenBank/DDBJ databases">
        <title>Complete sequence of Pelobacter carbinolicus DSM 2380.</title>
        <authorList>
            <person name="Copeland A."/>
            <person name="Lucas S."/>
            <person name="Lapidus A."/>
            <person name="Barry K."/>
            <person name="Detter J.C."/>
            <person name="Glavina T."/>
            <person name="Hammon N."/>
            <person name="Israni S."/>
            <person name="Pitluck S."/>
            <person name="Chertkov O."/>
            <person name="Schmutz J."/>
            <person name="Larimer F."/>
            <person name="Land M."/>
            <person name="Kyrpides N."/>
            <person name="Ivanova N."/>
            <person name="Richardson P."/>
        </authorList>
    </citation>
    <scope>NUCLEOTIDE SEQUENCE [LARGE SCALE GENOMIC DNA]</scope>
    <source>
        <strain evidence="10">DSM 2380 / NBRC 103641 / GraBd1</strain>
    </source>
</reference>
<dbReference type="RefSeq" id="WP_011341706.1">
    <property type="nucleotide sequence ID" value="NC_007498.2"/>
</dbReference>
<dbReference type="STRING" id="338963.Pcar_1959"/>
<dbReference type="InterPro" id="IPR056739">
    <property type="entry name" value="NfeD_membrane"/>
</dbReference>
<dbReference type="GO" id="GO:0008233">
    <property type="term" value="F:peptidase activity"/>
    <property type="evidence" value="ECO:0007669"/>
    <property type="project" value="UniProtKB-KW"/>
</dbReference>
<organism evidence="9 10">
    <name type="scientific">Syntrophotalea carbinolica (strain DSM 2380 / NBRC 103641 / GraBd1)</name>
    <name type="common">Pelobacter carbinolicus</name>
    <dbReference type="NCBI Taxonomy" id="338963"/>
    <lineage>
        <taxon>Bacteria</taxon>
        <taxon>Pseudomonadati</taxon>
        <taxon>Thermodesulfobacteriota</taxon>
        <taxon>Desulfuromonadia</taxon>
        <taxon>Desulfuromonadales</taxon>
        <taxon>Syntrophotaleaceae</taxon>
        <taxon>Syntrophotalea</taxon>
    </lineage>
</organism>
<dbReference type="InterPro" id="IPR056738">
    <property type="entry name" value="NfeD1b_N"/>
</dbReference>
<name>Q3A357_SYNC1</name>
<dbReference type="SUPFAM" id="SSF52096">
    <property type="entry name" value="ClpP/crotonase"/>
    <property type="match status" value="1"/>
</dbReference>
<dbReference type="KEGG" id="pca:Pcar_1959"/>
<feature type="domain" description="NfeD integral membrane" evidence="7">
    <location>
        <begin position="260"/>
        <end position="377"/>
    </location>
</feature>
<feature type="transmembrane region" description="Helical" evidence="5">
    <location>
        <begin position="20"/>
        <end position="39"/>
    </location>
</feature>
<dbReference type="SUPFAM" id="SSF141322">
    <property type="entry name" value="NfeD domain-like"/>
    <property type="match status" value="1"/>
</dbReference>
<dbReference type="MEROPS" id="S49.005"/>
<comment type="subcellular location">
    <subcellularLocation>
        <location evidence="1">Membrane</location>
        <topology evidence="1">Multi-pass membrane protein</topology>
    </subcellularLocation>
</comment>
<dbReference type="EMBL" id="CP000142">
    <property type="protein sequence ID" value="ABA89200.1"/>
    <property type="molecule type" value="Genomic_DNA"/>
</dbReference>
<accession>Q3A357</accession>
<evidence type="ECO:0000313" key="9">
    <source>
        <dbReference type="EMBL" id="ABA89200.1"/>
    </source>
</evidence>
<evidence type="ECO:0000256" key="5">
    <source>
        <dbReference type="SAM" id="Phobius"/>
    </source>
</evidence>
<evidence type="ECO:0000259" key="7">
    <source>
        <dbReference type="Pfam" id="PF24961"/>
    </source>
</evidence>
<keyword evidence="2 5" id="KW-0812">Transmembrane</keyword>
<reference evidence="9 10" key="2">
    <citation type="journal article" date="2012" name="BMC Genomics">
        <title>The genome of Pelobacter carbinolicus reveals surprising metabolic capabilities and physiological features.</title>
        <authorList>
            <person name="Aklujkar M."/>
            <person name="Haveman S.A."/>
            <person name="Didonato R.Jr."/>
            <person name="Chertkov O."/>
            <person name="Han C.S."/>
            <person name="Land M.L."/>
            <person name="Brown P."/>
            <person name="Lovley D.R."/>
        </authorList>
    </citation>
    <scope>NUCLEOTIDE SEQUENCE [LARGE SCALE GENOMIC DNA]</scope>
    <source>
        <strain evidence="10">DSM 2380 / NBRC 103641 / GraBd1</strain>
    </source>
</reference>
<evidence type="ECO:0000259" key="8">
    <source>
        <dbReference type="Pfam" id="PF25145"/>
    </source>
</evidence>
<evidence type="ECO:0000256" key="3">
    <source>
        <dbReference type="ARBA" id="ARBA00022989"/>
    </source>
</evidence>
<dbReference type="GO" id="GO:0016020">
    <property type="term" value="C:membrane"/>
    <property type="evidence" value="ECO:0007669"/>
    <property type="project" value="UniProtKB-SubCell"/>
</dbReference>
<protein>
    <submittedName>
        <fullName evidence="9">Membrane-bound serine protease NfeD, long form</fullName>
    </submittedName>
</protein>
<dbReference type="CDD" id="cd07020">
    <property type="entry name" value="Clp_protease_NfeD_1"/>
    <property type="match status" value="1"/>
</dbReference>
<keyword evidence="3 5" id="KW-1133">Transmembrane helix</keyword>
<dbReference type="Gene3D" id="2.40.50.140">
    <property type="entry name" value="Nucleic acid-binding proteins"/>
    <property type="match status" value="1"/>
</dbReference>
<keyword evidence="9" id="KW-0378">Hydrolase</keyword>
<feature type="transmembrane region" description="Helical" evidence="5">
    <location>
        <begin position="305"/>
        <end position="322"/>
    </location>
</feature>
<feature type="domain" description="NfeD-like C-terminal" evidence="6">
    <location>
        <begin position="393"/>
        <end position="439"/>
    </location>
</feature>
<dbReference type="PANTHER" id="PTHR33507">
    <property type="entry name" value="INNER MEMBRANE PROTEIN YBBJ"/>
    <property type="match status" value="1"/>
</dbReference>
<keyword evidence="4 5" id="KW-0472">Membrane</keyword>
<dbReference type="Gene3D" id="3.90.226.10">
    <property type="entry name" value="2-enoyl-CoA Hydratase, Chain A, domain 1"/>
    <property type="match status" value="1"/>
</dbReference>
<dbReference type="InterPro" id="IPR052165">
    <property type="entry name" value="Membrane_assoc_protease"/>
</dbReference>
<dbReference type="InterPro" id="IPR002810">
    <property type="entry name" value="NfeD-like_C"/>
</dbReference>
<dbReference type="eggNOG" id="COG1030">
    <property type="taxonomic scope" value="Bacteria"/>
</dbReference>
<evidence type="ECO:0000256" key="1">
    <source>
        <dbReference type="ARBA" id="ARBA00004141"/>
    </source>
</evidence>
<dbReference type="InterPro" id="IPR029045">
    <property type="entry name" value="ClpP/crotonase-like_dom_sf"/>
</dbReference>
<dbReference type="PANTHER" id="PTHR33507:SF4">
    <property type="entry name" value="NODULATION COMPETITIVENESS PROTEIN NFED"/>
    <property type="match status" value="1"/>
</dbReference>
<dbReference type="Proteomes" id="UP000002534">
    <property type="component" value="Chromosome"/>
</dbReference>